<dbReference type="KEGG" id="cari:FNU76_00890"/>
<proteinExistence type="predicted"/>
<organism evidence="1 2">
    <name type="scientific">Chitinimonas arctica</name>
    <dbReference type="NCBI Taxonomy" id="2594795"/>
    <lineage>
        <taxon>Bacteria</taxon>
        <taxon>Pseudomonadati</taxon>
        <taxon>Pseudomonadota</taxon>
        <taxon>Betaproteobacteria</taxon>
        <taxon>Neisseriales</taxon>
        <taxon>Chitinibacteraceae</taxon>
        <taxon>Chitinimonas</taxon>
    </lineage>
</organism>
<dbReference type="AlphaFoldDB" id="A0A516SAD8"/>
<protein>
    <submittedName>
        <fullName evidence="1">Uncharacterized protein</fullName>
    </submittedName>
</protein>
<sequence length="256" mass="27513">MSPLWPSTVYASLFPGRRGLQLGRSAAPRWSEYAPSPAPLDLLAELIALLTEHTGQWRPGSRLVLTVSDSLAALAPLAWQPALQTPAEVEAYAQACFEQQGQPLDREWVQHSDFRHHGRLGLAYALRRGCLTELPALCQAHGLRLRTVLPLSAAIYHRAACAPGEGKRLLLLGDASRSTALLYDHAGLIGYDVEPAAGDAQAATTRLLRRLAALHGAIEQVAAWSAATDDASSRAEQIVANLPGAVVQALTPSEWQ</sequence>
<accession>A0A516SAD8</accession>
<evidence type="ECO:0000313" key="2">
    <source>
        <dbReference type="Proteomes" id="UP000317550"/>
    </source>
</evidence>
<dbReference type="EMBL" id="CP041730">
    <property type="protein sequence ID" value="QDQ25018.1"/>
    <property type="molecule type" value="Genomic_DNA"/>
</dbReference>
<dbReference type="RefSeq" id="WP_143855943.1">
    <property type="nucleotide sequence ID" value="NZ_CP041730.1"/>
</dbReference>
<dbReference type="OrthoDB" id="8743722at2"/>
<evidence type="ECO:0000313" key="1">
    <source>
        <dbReference type="EMBL" id="QDQ25018.1"/>
    </source>
</evidence>
<reference evidence="2" key="1">
    <citation type="submission" date="2019-07" db="EMBL/GenBank/DDBJ databases">
        <title>Chitinimonas sp. nov., isolated from Ny-Alesund, arctica soil.</title>
        <authorList>
            <person name="Xu Q."/>
            <person name="Peng F."/>
        </authorList>
    </citation>
    <scope>NUCLEOTIDE SEQUENCE [LARGE SCALE GENOMIC DNA]</scope>
    <source>
        <strain evidence="2">R3-44</strain>
    </source>
</reference>
<keyword evidence="2" id="KW-1185">Reference proteome</keyword>
<dbReference type="Proteomes" id="UP000317550">
    <property type="component" value="Chromosome"/>
</dbReference>
<name>A0A516SAD8_9NEIS</name>
<gene>
    <name evidence="1" type="ORF">FNU76_00890</name>
</gene>